<evidence type="ECO:0000313" key="8">
    <source>
        <dbReference type="EMBL" id="GIG08039.1"/>
    </source>
</evidence>
<evidence type="ECO:0000256" key="3">
    <source>
        <dbReference type="ARBA" id="ARBA00022679"/>
    </source>
</evidence>
<reference evidence="8 9" key="1">
    <citation type="submission" date="2021-01" db="EMBL/GenBank/DDBJ databases">
        <title>Whole genome shotgun sequence of Catellatospora coxensis NBRC 107359.</title>
        <authorList>
            <person name="Komaki H."/>
            <person name="Tamura T."/>
        </authorList>
    </citation>
    <scope>NUCLEOTIDE SEQUENCE [LARGE SCALE GENOMIC DNA]</scope>
    <source>
        <strain evidence="8 9">NBRC 107359</strain>
    </source>
</reference>
<dbReference type="SUPFAM" id="SSF56112">
    <property type="entry name" value="Protein kinase-like (PK-like)"/>
    <property type="match status" value="1"/>
</dbReference>
<dbReference type="EC" id="2.7.11.1" evidence="1"/>
<dbReference type="SMART" id="SM00220">
    <property type="entry name" value="S_TKc"/>
    <property type="match status" value="1"/>
</dbReference>
<dbReference type="Pfam" id="PF00069">
    <property type="entry name" value="Pkinase"/>
    <property type="match status" value="1"/>
</dbReference>
<dbReference type="Proteomes" id="UP000630887">
    <property type="component" value="Unassembled WGS sequence"/>
</dbReference>
<name>A0A8J3KYZ4_9ACTN</name>
<evidence type="ECO:0000256" key="2">
    <source>
        <dbReference type="ARBA" id="ARBA00022527"/>
    </source>
</evidence>
<dbReference type="GO" id="GO:0005524">
    <property type="term" value="F:ATP binding"/>
    <property type="evidence" value="ECO:0007669"/>
    <property type="project" value="UniProtKB-KW"/>
</dbReference>
<proteinExistence type="predicted"/>
<evidence type="ECO:0000256" key="4">
    <source>
        <dbReference type="ARBA" id="ARBA00022741"/>
    </source>
</evidence>
<dbReference type="Gene3D" id="1.10.510.10">
    <property type="entry name" value="Transferase(Phosphotransferase) domain 1"/>
    <property type="match status" value="1"/>
</dbReference>
<dbReference type="InterPro" id="IPR008271">
    <property type="entry name" value="Ser/Thr_kinase_AS"/>
</dbReference>
<gene>
    <name evidence="8" type="ORF">Cco03nite_47390</name>
</gene>
<dbReference type="InterPro" id="IPR011990">
    <property type="entry name" value="TPR-like_helical_dom_sf"/>
</dbReference>
<dbReference type="CDD" id="cd14014">
    <property type="entry name" value="STKc_PknB_like"/>
    <property type="match status" value="1"/>
</dbReference>
<keyword evidence="2" id="KW-0723">Serine/threonine-protein kinase</keyword>
<dbReference type="SUPFAM" id="SSF48452">
    <property type="entry name" value="TPR-like"/>
    <property type="match status" value="1"/>
</dbReference>
<keyword evidence="5" id="KW-0418">Kinase</keyword>
<sequence>MTRHNGLWSNHGTEPIVTSPALIADRYELIDDPFRGSMGEVFRAYDTRLDREVAVKVIHRDLLGGDLETELVRRFRREARLTAKAAHPGVPEIFDIGVDQNRHYVVMELVQGATLRDLLNEVQPLPDGWAAFIAAQISAVLACTHAVALIHRDLKPDNVMLCVDGTVKVIDFGVAILADMNPSSRLTPPGATAGDARYQAPERFLGLATPQSDLFSLGRVIQDMLRDDPSAPDALVALSEQLVQVSPEQRPVNATEVFGRLKPLLGRLASLPGFVTSGRPDALRMYDETLRLLPAPLGERCAPVHASYEVLTPRQARARAEVYAADGRFNLAVRLLDDAIAAADPADRIVTDLRRDLAAVLVDAGDARRAVDACAVAVKALAGRVAPTHPALSSLRLSMARGHAVLGELRQARDVYESLIDDFVTAGGSTSAEHVVAVCELAALLAIQGDAGHAEDLLVKVLDVPPVPSCVGRVRELLAAVRQTRHP</sequence>
<dbReference type="PROSITE" id="PS00108">
    <property type="entry name" value="PROTEIN_KINASE_ST"/>
    <property type="match status" value="1"/>
</dbReference>
<dbReference type="AlphaFoldDB" id="A0A8J3KYZ4"/>
<dbReference type="PANTHER" id="PTHR43289:SF6">
    <property type="entry name" value="SERINE_THREONINE-PROTEIN KINASE NEKL-3"/>
    <property type="match status" value="1"/>
</dbReference>
<comment type="caution">
    <text evidence="8">The sequence shown here is derived from an EMBL/GenBank/DDBJ whole genome shotgun (WGS) entry which is preliminary data.</text>
</comment>
<evidence type="ECO:0000256" key="6">
    <source>
        <dbReference type="ARBA" id="ARBA00022840"/>
    </source>
</evidence>
<dbReference type="Gene3D" id="1.25.40.10">
    <property type="entry name" value="Tetratricopeptide repeat domain"/>
    <property type="match status" value="1"/>
</dbReference>
<feature type="domain" description="Protein kinase" evidence="7">
    <location>
        <begin position="27"/>
        <end position="293"/>
    </location>
</feature>
<evidence type="ECO:0000256" key="1">
    <source>
        <dbReference type="ARBA" id="ARBA00012513"/>
    </source>
</evidence>
<organism evidence="8 9">
    <name type="scientific">Catellatospora coxensis</name>
    <dbReference type="NCBI Taxonomy" id="310354"/>
    <lineage>
        <taxon>Bacteria</taxon>
        <taxon>Bacillati</taxon>
        <taxon>Actinomycetota</taxon>
        <taxon>Actinomycetes</taxon>
        <taxon>Micromonosporales</taxon>
        <taxon>Micromonosporaceae</taxon>
        <taxon>Catellatospora</taxon>
    </lineage>
</organism>
<protein>
    <recommendedName>
        <fullName evidence="1">non-specific serine/threonine protein kinase</fullName>
        <ecNumber evidence="1">2.7.11.1</ecNumber>
    </recommendedName>
</protein>
<evidence type="ECO:0000256" key="5">
    <source>
        <dbReference type="ARBA" id="ARBA00022777"/>
    </source>
</evidence>
<dbReference type="EMBL" id="BONI01000042">
    <property type="protein sequence ID" value="GIG08039.1"/>
    <property type="molecule type" value="Genomic_DNA"/>
</dbReference>
<dbReference type="InterPro" id="IPR000719">
    <property type="entry name" value="Prot_kinase_dom"/>
</dbReference>
<evidence type="ECO:0000313" key="9">
    <source>
        <dbReference type="Proteomes" id="UP000630887"/>
    </source>
</evidence>
<evidence type="ECO:0000259" key="7">
    <source>
        <dbReference type="PROSITE" id="PS50011"/>
    </source>
</evidence>
<accession>A0A8J3KYZ4</accession>
<keyword evidence="6" id="KW-0067">ATP-binding</keyword>
<dbReference type="PROSITE" id="PS50011">
    <property type="entry name" value="PROTEIN_KINASE_DOM"/>
    <property type="match status" value="1"/>
</dbReference>
<keyword evidence="3" id="KW-0808">Transferase</keyword>
<dbReference type="PANTHER" id="PTHR43289">
    <property type="entry name" value="MITOGEN-ACTIVATED PROTEIN KINASE KINASE KINASE 20-RELATED"/>
    <property type="match status" value="1"/>
</dbReference>
<dbReference type="InterPro" id="IPR011009">
    <property type="entry name" value="Kinase-like_dom_sf"/>
</dbReference>
<keyword evidence="9" id="KW-1185">Reference proteome</keyword>
<dbReference type="GO" id="GO:0004674">
    <property type="term" value="F:protein serine/threonine kinase activity"/>
    <property type="evidence" value="ECO:0007669"/>
    <property type="project" value="UniProtKB-KW"/>
</dbReference>
<dbReference type="Gene3D" id="3.30.200.20">
    <property type="entry name" value="Phosphorylase Kinase, domain 1"/>
    <property type="match status" value="1"/>
</dbReference>
<keyword evidence="4" id="KW-0547">Nucleotide-binding</keyword>